<organism evidence="2 3">
    <name type="scientific">Laccaria amethystina LaAM-08-1</name>
    <dbReference type="NCBI Taxonomy" id="1095629"/>
    <lineage>
        <taxon>Eukaryota</taxon>
        <taxon>Fungi</taxon>
        <taxon>Dikarya</taxon>
        <taxon>Basidiomycota</taxon>
        <taxon>Agaricomycotina</taxon>
        <taxon>Agaricomycetes</taxon>
        <taxon>Agaricomycetidae</taxon>
        <taxon>Agaricales</taxon>
        <taxon>Agaricineae</taxon>
        <taxon>Hydnangiaceae</taxon>
        <taxon>Laccaria</taxon>
    </lineage>
</organism>
<protein>
    <submittedName>
        <fullName evidence="2">Uncharacterized protein</fullName>
    </submittedName>
</protein>
<dbReference type="AlphaFoldDB" id="A0A0C9XMC4"/>
<dbReference type="Proteomes" id="UP000054477">
    <property type="component" value="Unassembled WGS sequence"/>
</dbReference>
<proteinExistence type="predicted"/>
<accession>A0A0C9XMC4</accession>
<name>A0A0C9XMC4_9AGAR</name>
<dbReference type="OrthoDB" id="2668396at2759"/>
<dbReference type="HOGENOM" id="CLU_117767_0_0_1"/>
<reference evidence="3" key="2">
    <citation type="submission" date="2015-01" db="EMBL/GenBank/DDBJ databases">
        <title>Evolutionary Origins and Diversification of the Mycorrhizal Mutualists.</title>
        <authorList>
            <consortium name="DOE Joint Genome Institute"/>
            <consortium name="Mycorrhizal Genomics Consortium"/>
            <person name="Kohler A."/>
            <person name="Kuo A."/>
            <person name="Nagy L.G."/>
            <person name="Floudas D."/>
            <person name="Copeland A."/>
            <person name="Barry K.W."/>
            <person name="Cichocki N."/>
            <person name="Veneault-Fourrey C."/>
            <person name="LaButti K."/>
            <person name="Lindquist E.A."/>
            <person name="Lipzen A."/>
            <person name="Lundell T."/>
            <person name="Morin E."/>
            <person name="Murat C."/>
            <person name="Riley R."/>
            <person name="Ohm R."/>
            <person name="Sun H."/>
            <person name="Tunlid A."/>
            <person name="Henrissat B."/>
            <person name="Grigoriev I.V."/>
            <person name="Hibbett D.S."/>
            <person name="Martin F."/>
        </authorList>
    </citation>
    <scope>NUCLEOTIDE SEQUENCE [LARGE SCALE GENOMIC DNA]</scope>
    <source>
        <strain evidence="3">LaAM-08-1</strain>
    </source>
</reference>
<sequence length="233" mass="25105">MAAPAHYIRTIHTSFTAAHPSGTWANAASNTARSHSNVLFTVNNNPHHPHHQYQQAQAQLQAQYKYPPGLGPPSGSGGRRRARNPPSPSSSTSQPRPLYKFDPFADEPLYATSPSPPPSSSPFSAAHSVLYNTPAQTPPSSSHPLLYSTPSRPPYTIQIPPAGPTEVIRATSSTSRFYEFSAADKEAKAKLVAGILLNRVHAVGKPMRRRPSVGEQPRAYVKSGLSRVVSVEA</sequence>
<reference evidence="2 3" key="1">
    <citation type="submission" date="2014-04" db="EMBL/GenBank/DDBJ databases">
        <authorList>
            <consortium name="DOE Joint Genome Institute"/>
            <person name="Kuo A."/>
            <person name="Kohler A."/>
            <person name="Nagy L.G."/>
            <person name="Floudas D."/>
            <person name="Copeland A."/>
            <person name="Barry K.W."/>
            <person name="Cichocki N."/>
            <person name="Veneault-Fourrey C."/>
            <person name="LaButti K."/>
            <person name="Lindquist E.A."/>
            <person name="Lipzen A."/>
            <person name="Lundell T."/>
            <person name="Morin E."/>
            <person name="Murat C."/>
            <person name="Sun H."/>
            <person name="Tunlid A."/>
            <person name="Henrissat B."/>
            <person name="Grigoriev I.V."/>
            <person name="Hibbett D.S."/>
            <person name="Martin F."/>
            <person name="Nordberg H.P."/>
            <person name="Cantor M.N."/>
            <person name="Hua S.X."/>
        </authorList>
    </citation>
    <scope>NUCLEOTIDE SEQUENCE [LARGE SCALE GENOMIC DNA]</scope>
    <source>
        <strain evidence="2 3">LaAM-08-1</strain>
    </source>
</reference>
<evidence type="ECO:0000313" key="2">
    <source>
        <dbReference type="EMBL" id="KIK06246.1"/>
    </source>
</evidence>
<evidence type="ECO:0000256" key="1">
    <source>
        <dbReference type="SAM" id="MobiDB-lite"/>
    </source>
</evidence>
<gene>
    <name evidence="2" type="ORF">K443DRAFT_674535</name>
</gene>
<dbReference type="EMBL" id="KN838554">
    <property type="protein sequence ID" value="KIK06246.1"/>
    <property type="molecule type" value="Genomic_DNA"/>
</dbReference>
<keyword evidence="3" id="KW-1185">Reference proteome</keyword>
<evidence type="ECO:0000313" key="3">
    <source>
        <dbReference type="Proteomes" id="UP000054477"/>
    </source>
</evidence>
<feature type="region of interest" description="Disordered" evidence="1">
    <location>
        <begin position="65"/>
        <end position="126"/>
    </location>
</feature>